<organism evidence="1 2">
    <name type="scientific">Kitasatospora xanthocidica</name>
    <dbReference type="NCBI Taxonomy" id="83382"/>
    <lineage>
        <taxon>Bacteria</taxon>
        <taxon>Bacillati</taxon>
        <taxon>Actinomycetota</taxon>
        <taxon>Actinomycetes</taxon>
        <taxon>Kitasatosporales</taxon>
        <taxon>Streptomycetaceae</taxon>
        <taxon>Kitasatospora</taxon>
    </lineage>
</organism>
<evidence type="ECO:0008006" key="3">
    <source>
        <dbReference type="Google" id="ProtNLM"/>
    </source>
</evidence>
<evidence type="ECO:0000313" key="1">
    <source>
        <dbReference type="EMBL" id="RGD56653.1"/>
    </source>
</evidence>
<comment type="caution">
    <text evidence="1">The sequence shown here is derived from an EMBL/GenBank/DDBJ whole genome shotgun (WGS) entry which is preliminary data.</text>
</comment>
<name>A0A372ZLB6_9ACTN</name>
<proteinExistence type="predicted"/>
<gene>
    <name evidence="1" type="ORF">DR950_01550</name>
</gene>
<sequence>MLRDASATIGYEWEFIGPYVPIGEYLKAALLWRSRGGQTSKVHVAGDEVYSSRGNCAHLHQRAIKAVIPEKREQAANRRKGVATAAGSLAGLHLQGAMIWIKDLTATH</sequence>
<accession>A0A372ZLB6</accession>
<dbReference type="Proteomes" id="UP000263377">
    <property type="component" value="Unassembled WGS sequence"/>
</dbReference>
<reference evidence="1 2" key="1">
    <citation type="submission" date="2018-08" db="EMBL/GenBank/DDBJ databases">
        <title>Diversity &amp; Physiological Properties of Lignin-Decomposing Actinobacteria from Soil.</title>
        <authorList>
            <person name="Roh S.G."/>
            <person name="Kim S.B."/>
        </authorList>
    </citation>
    <scope>NUCLEOTIDE SEQUENCE [LARGE SCALE GENOMIC DNA]</scope>
    <source>
        <strain evidence="1 2">MMS17-GH009</strain>
    </source>
</reference>
<protein>
    <recommendedName>
        <fullName evidence="3">Transposase</fullName>
    </recommendedName>
</protein>
<evidence type="ECO:0000313" key="2">
    <source>
        <dbReference type="Proteomes" id="UP000263377"/>
    </source>
</evidence>
<dbReference type="AlphaFoldDB" id="A0A372ZLB6"/>
<dbReference type="EMBL" id="QVIG01000001">
    <property type="protein sequence ID" value="RGD56653.1"/>
    <property type="molecule type" value="Genomic_DNA"/>
</dbReference>
<keyword evidence="2" id="KW-1185">Reference proteome</keyword>